<accession>A0A510UUX4</accession>
<dbReference type="Pfam" id="PF12146">
    <property type="entry name" value="Hydrolase_4"/>
    <property type="match status" value="1"/>
</dbReference>
<dbReference type="InterPro" id="IPR029058">
    <property type="entry name" value="AB_hydrolase_fold"/>
</dbReference>
<reference evidence="3 4" key="1">
    <citation type="submission" date="2019-07" db="EMBL/GenBank/DDBJ databases">
        <title>Whole genome shotgun sequence of Cellulomonas persica NBRC 101101.</title>
        <authorList>
            <person name="Hosoyama A."/>
            <person name="Uohara A."/>
            <person name="Ohji S."/>
            <person name="Ichikawa N."/>
        </authorList>
    </citation>
    <scope>NUCLEOTIDE SEQUENCE [LARGE SCALE GENOMIC DNA]</scope>
    <source>
        <strain evidence="3 4">NBRC 101101</strain>
    </source>
</reference>
<proteinExistence type="predicted"/>
<comment type="caution">
    <text evidence="3">The sequence shown here is derived from an EMBL/GenBank/DDBJ whole genome shotgun (WGS) entry which is preliminary data.</text>
</comment>
<evidence type="ECO:0000313" key="4">
    <source>
        <dbReference type="Proteomes" id="UP000321386"/>
    </source>
</evidence>
<dbReference type="Proteomes" id="UP000321386">
    <property type="component" value="Unassembled WGS sequence"/>
</dbReference>
<organism evidence="3 4">
    <name type="scientific">Cellulomonas persica</name>
    <dbReference type="NCBI Taxonomy" id="76861"/>
    <lineage>
        <taxon>Bacteria</taxon>
        <taxon>Bacillati</taxon>
        <taxon>Actinomycetota</taxon>
        <taxon>Actinomycetes</taxon>
        <taxon>Micrococcales</taxon>
        <taxon>Cellulomonadaceae</taxon>
        <taxon>Cellulomonas</taxon>
    </lineage>
</organism>
<dbReference type="InterPro" id="IPR051044">
    <property type="entry name" value="MAG_DAG_Lipase"/>
</dbReference>
<keyword evidence="4" id="KW-1185">Reference proteome</keyword>
<sequence>MGDTTGTTPEPPSGPSAAGTARAGTTRVGPAPTGPAPGADVPDADVAGVDVAGVDVPDEDVPTVASPPGEWVQDVLGPDYQAQTLDLTPDDEGDVVATVVRHRPPTDEAVRPARALLYLHGWSDYFFQTELAEHWTARGVAFYALDLRKYGRSLRAHQTPGYVDDLETYDEDIAAALDLVRRELGAHARVVVMGHSTGGLVASLWAHRNPGALAGLVLNSPWLELQGSGMLRHLSSPAVAQIARFQPKAPLPNIDPGFYNRTLSAASGGEWTFDDRWRPNPSFPVRAGWLSAVMTGHTVVARGLSIDVPILMMASTRTLITPRWNEAMRSADIVLDVELLARRAVQLGPCVTVVRIAGGVHDLVLSAPPVRARVYAELDRWSAGYGWA</sequence>
<feature type="region of interest" description="Disordered" evidence="1">
    <location>
        <begin position="1"/>
        <end position="69"/>
    </location>
</feature>
<evidence type="ECO:0000259" key="2">
    <source>
        <dbReference type="Pfam" id="PF12146"/>
    </source>
</evidence>
<dbReference type="SUPFAM" id="SSF53474">
    <property type="entry name" value="alpha/beta-Hydrolases"/>
    <property type="match status" value="1"/>
</dbReference>
<dbReference type="EMBL" id="BJUA01000010">
    <property type="protein sequence ID" value="GEK18472.1"/>
    <property type="molecule type" value="Genomic_DNA"/>
</dbReference>
<dbReference type="InterPro" id="IPR022742">
    <property type="entry name" value="Hydrolase_4"/>
</dbReference>
<feature type="domain" description="Serine aminopeptidase S33" evidence="2">
    <location>
        <begin position="112"/>
        <end position="321"/>
    </location>
</feature>
<gene>
    <name evidence="3" type="ORF">CPE01_22050</name>
</gene>
<protein>
    <submittedName>
        <fullName evidence="3">Lysophospholipase</fullName>
    </submittedName>
</protein>
<evidence type="ECO:0000313" key="3">
    <source>
        <dbReference type="EMBL" id="GEK18472.1"/>
    </source>
</evidence>
<name>A0A510UUX4_9CELL</name>
<feature type="compositionally biased region" description="Low complexity" evidence="1">
    <location>
        <begin position="15"/>
        <end position="55"/>
    </location>
</feature>
<dbReference type="PANTHER" id="PTHR11614">
    <property type="entry name" value="PHOSPHOLIPASE-RELATED"/>
    <property type="match status" value="1"/>
</dbReference>
<dbReference type="Gene3D" id="3.40.50.1820">
    <property type="entry name" value="alpha/beta hydrolase"/>
    <property type="match status" value="1"/>
</dbReference>
<evidence type="ECO:0000256" key="1">
    <source>
        <dbReference type="SAM" id="MobiDB-lite"/>
    </source>
</evidence>
<dbReference type="AlphaFoldDB" id="A0A510UUX4"/>